<protein>
    <submittedName>
        <fullName evidence="1">Uncharacterized protein</fullName>
    </submittedName>
</protein>
<accession>A0AAE0T0H9</accession>
<evidence type="ECO:0000313" key="2">
    <source>
        <dbReference type="Proteomes" id="UP001195483"/>
    </source>
</evidence>
<proteinExistence type="predicted"/>
<reference evidence="1" key="3">
    <citation type="submission" date="2023-05" db="EMBL/GenBank/DDBJ databases">
        <authorList>
            <person name="Smith C.H."/>
        </authorList>
    </citation>
    <scope>NUCLEOTIDE SEQUENCE</scope>
    <source>
        <strain evidence="1">CHS0354</strain>
        <tissue evidence="1">Mantle</tissue>
    </source>
</reference>
<reference evidence="1" key="1">
    <citation type="journal article" date="2021" name="Genome Biol. Evol.">
        <title>A High-Quality Reference Genome for a Parasitic Bivalve with Doubly Uniparental Inheritance (Bivalvia: Unionida).</title>
        <authorList>
            <person name="Smith C.H."/>
        </authorList>
    </citation>
    <scope>NUCLEOTIDE SEQUENCE</scope>
    <source>
        <strain evidence="1">CHS0354</strain>
    </source>
</reference>
<keyword evidence="2" id="KW-1185">Reference proteome</keyword>
<reference evidence="1" key="2">
    <citation type="journal article" date="2021" name="Genome Biol. Evol.">
        <title>Developing a high-quality reference genome for a parasitic bivalve with doubly uniparental inheritance (Bivalvia: Unionida).</title>
        <authorList>
            <person name="Smith C.H."/>
        </authorList>
    </citation>
    <scope>NUCLEOTIDE SEQUENCE</scope>
    <source>
        <strain evidence="1">CHS0354</strain>
        <tissue evidence="1">Mantle</tissue>
    </source>
</reference>
<sequence length="55" mass="6504">MYGLMKSRRLFLRSGFSGFRVNQDEIFVGRKDGSKWKKHTLDMSHRVEVDTLDKV</sequence>
<name>A0AAE0T0H9_9BIVA</name>
<comment type="caution">
    <text evidence="1">The sequence shown here is derived from an EMBL/GenBank/DDBJ whole genome shotgun (WGS) entry which is preliminary data.</text>
</comment>
<dbReference type="Proteomes" id="UP001195483">
    <property type="component" value="Unassembled WGS sequence"/>
</dbReference>
<dbReference type="AlphaFoldDB" id="A0AAE0T0H9"/>
<evidence type="ECO:0000313" key="1">
    <source>
        <dbReference type="EMBL" id="KAK3601449.1"/>
    </source>
</evidence>
<gene>
    <name evidence="1" type="ORF">CHS0354_033580</name>
</gene>
<organism evidence="1 2">
    <name type="scientific">Potamilus streckersoni</name>
    <dbReference type="NCBI Taxonomy" id="2493646"/>
    <lineage>
        <taxon>Eukaryota</taxon>
        <taxon>Metazoa</taxon>
        <taxon>Spiralia</taxon>
        <taxon>Lophotrochozoa</taxon>
        <taxon>Mollusca</taxon>
        <taxon>Bivalvia</taxon>
        <taxon>Autobranchia</taxon>
        <taxon>Heteroconchia</taxon>
        <taxon>Palaeoheterodonta</taxon>
        <taxon>Unionida</taxon>
        <taxon>Unionoidea</taxon>
        <taxon>Unionidae</taxon>
        <taxon>Ambleminae</taxon>
        <taxon>Lampsilini</taxon>
        <taxon>Potamilus</taxon>
    </lineage>
</organism>
<dbReference type="EMBL" id="JAEAOA010001967">
    <property type="protein sequence ID" value="KAK3601449.1"/>
    <property type="molecule type" value="Genomic_DNA"/>
</dbReference>